<keyword evidence="8" id="KW-0464">Manganese</keyword>
<dbReference type="GO" id="GO:0070733">
    <property type="term" value="F:AMPylase activity"/>
    <property type="evidence" value="ECO:0007669"/>
    <property type="project" value="UniProtKB-EC"/>
</dbReference>
<dbReference type="HAMAP" id="MF_00692">
    <property type="entry name" value="SelO"/>
    <property type="match status" value="1"/>
</dbReference>
<keyword evidence="6 8" id="KW-0067">ATP-binding</keyword>
<protein>
    <recommendedName>
        <fullName evidence="8">Protein nucleotidyltransferase YdiU</fullName>
        <ecNumber evidence="8">2.7.7.-</ecNumber>
    </recommendedName>
    <alternativeName>
        <fullName evidence="8">Protein adenylyltransferase YdiU</fullName>
        <ecNumber evidence="8">2.7.7.108</ecNumber>
    </alternativeName>
    <alternativeName>
        <fullName evidence="8">Protein uridylyltransferase YdiU</fullName>
        <ecNumber evidence="8">2.7.7.-</ecNumber>
    </alternativeName>
</protein>
<keyword evidence="7 8" id="KW-0460">Magnesium</keyword>
<feature type="binding site" evidence="8">
    <location>
        <position position="101"/>
    </location>
    <ligand>
        <name>ATP</name>
        <dbReference type="ChEBI" id="CHEBI:30616"/>
    </ligand>
</feature>
<dbReference type="EC" id="2.7.7.108" evidence="8"/>
<feature type="binding site" evidence="8">
    <location>
        <position position="113"/>
    </location>
    <ligand>
        <name>ATP</name>
        <dbReference type="ChEBI" id="CHEBI:30616"/>
    </ligand>
</feature>
<feature type="region of interest" description="Disordered" evidence="9">
    <location>
        <begin position="444"/>
        <end position="466"/>
    </location>
</feature>
<dbReference type="NCBIfam" id="NF000658">
    <property type="entry name" value="PRK00029.1"/>
    <property type="match status" value="1"/>
</dbReference>
<name>A0A1I3K587_9RHOB</name>
<feature type="binding site" evidence="8">
    <location>
        <position position="82"/>
    </location>
    <ligand>
        <name>ATP</name>
        <dbReference type="ChEBI" id="CHEBI:30616"/>
    </ligand>
</feature>
<dbReference type="Pfam" id="PF02696">
    <property type="entry name" value="SelO"/>
    <property type="match status" value="1"/>
</dbReference>
<keyword evidence="5 8" id="KW-0547">Nucleotide-binding</keyword>
<keyword evidence="2 8" id="KW-0808">Transferase</keyword>
<dbReference type="PANTHER" id="PTHR32057:SF14">
    <property type="entry name" value="PROTEIN ADENYLYLTRANSFERASE SELO, MITOCHONDRIAL"/>
    <property type="match status" value="1"/>
</dbReference>
<dbReference type="GO" id="GO:0000287">
    <property type="term" value="F:magnesium ion binding"/>
    <property type="evidence" value="ECO:0007669"/>
    <property type="project" value="UniProtKB-UniRule"/>
</dbReference>
<evidence type="ECO:0000256" key="3">
    <source>
        <dbReference type="ARBA" id="ARBA00022695"/>
    </source>
</evidence>
<keyword evidence="4 8" id="KW-0479">Metal-binding</keyword>
<evidence type="ECO:0000256" key="8">
    <source>
        <dbReference type="HAMAP-Rule" id="MF_00692"/>
    </source>
</evidence>
<dbReference type="EMBL" id="FORH01000001">
    <property type="protein sequence ID" value="SFI67470.1"/>
    <property type="molecule type" value="Genomic_DNA"/>
</dbReference>
<dbReference type="EC" id="2.7.7.-" evidence="8"/>
<evidence type="ECO:0000313" key="10">
    <source>
        <dbReference type="EMBL" id="SFI67470.1"/>
    </source>
</evidence>
<comment type="function">
    <text evidence="8">Nucleotidyltransferase involved in the post-translational modification of proteins. It can catalyze the addition of adenosine monophosphate (AMP) or uridine monophosphate (UMP) to a protein, resulting in modifications known as AMPylation and UMPylation.</text>
</comment>
<comment type="catalytic activity">
    <reaction evidence="8">
        <text>L-threonyl-[protein] + ATP = 3-O-(5'-adenylyl)-L-threonyl-[protein] + diphosphate</text>
        <dbReference type="Rhea" id="RHEA:54292"/>
        <dbReference type="Rhea" id="RHEA-COMP:11060"/>
        <dbReference type="Rhea" id="RHEA-COMP:13847"/>
        <dbReference type="ChEBI" id="CHEBI:30013"/>
        <dbReference type="ChEBI" id="CHEBI:30616"/>
        <dbReference type="ChEBI" id="CHEBI:33019"/>
        <dbReference type="ChEBI" id="CHEBI:138113"/>
        <dbReference type="EC" id="2.7.7.108"/>
    </reaction>
</comment>
<keyword evidence="11" id="KW-1185">Reference proteome</keyword>
<reference evidence="11" key="1">
    <citation type="submission" date="2016-10" db="EMBL/GenBank/DDBJ databases">
        <authorList>
            <person name="Varghese N."/>
            <person name="Submissions S."/>
        </authorList>
    </citation>
    <scope>NUCLEOTIDE SEQUENCE [LARGE SCALE GENOMIC DNA]</scope>
    <source>
        <strain evidence="11">DSM 26471</strain>
    </source>
</reference>
<evidence type="ECO:0000256" key="6">
    <source>
        <dbReference type="ARBA" id="ARBA00022840"/>
    </source>
</evidence>
<comment type="similarity">
    <text evidence="1 8">Belongs to the SELO family.</text>
</comment>
<dbReference type="PANTHER" id="PTHR32057">
    <property type="entry name" value="PROTEIN ADENYLYLTRANSFERASE SELO, MITOCHONDRIAL"/>
    <property type="match status" value="1"/>
</dbReference>
<accession>A0A1I3K587</accession>
<feature type="active site" description="Proton acceptor" evidence="8">
    <location>
        <position position="236"/>
    </location>
</feature>
<dbReference type="OrthoDB" id="9776281at2"/>
<gene>
    <name evidence="8" type="primary">ydiU</name>
    <name evidence="8" type="synonym">selO</name>
    <name evidence="10" type="ORF">SAMN04487991_0572</name>
</gene>
<keyword evidence="3 8" id="KW-0548">Nucleotidyltransferase</keyword>
<feature type="compositionally biased region" description="Basic and acidic residues" evidence="9">
    <location>
        <begin position="449"/>
        <end position="458"/>
    </location>
</feature>
<feature type="binding site" evidence="8">
    <location>
        <position position="164"/>
    </location>
    <ligand>
        <name>ATP</name>
        <dbReference type="ChEBI" id="CHEBI:30616"/>
    </ligand>
</feature>
<comment type="catalytic activity">
    <reaction evidence="8">
        <text>L-seryl-[protein] + ATP = 3-O-(5'-adenylyl)-L-seryl-[protein] + diphosphate</text>
        <dbReference type="Rhea" id="RHEA:58120"/>
        <dbReference type="Rhea" id="RHEA-COMP:9863"/>
        <dbReference type="Rhea" id="RHEA-COMP:15073"/>
        <dbReference type="ChEBI" id="CHEBI:29999"/>
        <dbReference type="ChEBI" id="CHEBI:30616"/>
        <dbReference type="ChEBI" id="CHEBI:33019"/>
        <dbReference type="ChEBI" id="CHEBI:142516"/>
        <dbReference type="EC" id="2.7.7.108"/>
    </reaction>
</comment>
<comment type="catalytic activity">
    <reaction evidence="8">
        <text>L-seryl-[protein] + UTP = O-(5'-uridylyl)-L-seryl-[protein] + diphosphate</text>
        <dbReference type="Rhea" id="RHEA:64604"/>
        <dbReference type="Rhea" id="RHEA-COMP:9863"/>
        <dbReference type="Rhea" id="RHEA-COMP:16635"/>
        <dbReference type="ChEBI" id="CHEBI:29999"/>
        <dbReference type="ChEBI" id="CHEBI:33019"/>
        <dbReference type="ChEBI" id="CHEBI:46398"/>
        <dbReference type="ChEBI" id="CHEBI:156051"/>
    </reaction>
</comment>
<dbReference type="STRING" id="588602.SAMN04487991_0572"/>
<dbReference type="GO" id="GO:0005524">
    <property type="term" value="F:ATP binding"/>
    <property type="evidence" value="ECO:0007669"/>
    <property type="project" value="UniProtKB-UniRule"/>
</dbReference>
<feature type="binding site" evidence="8">
    <location>
        <position position="114"/>
    </location>
    <ligand>
        <name>ATP</name>
        <dbReference type="ChEBI" id="CHEBI:30616"/>
    </ligand>
</feature>
<feature type="binding site" evidence="8">
    <location>
        <position position="79"/>
    </location>
    <ligand>
        <name>ATP</name>
        <dbReference type="ChEBI" id="CHEBI:30616"/>
    </ligand>
</feature>
<proteinExistence type="inferred from homology"/>
<comment type="cofactor">
    <cofactor evidence="8">
        <name>Mg(2+)</name>
        <dbReference type="ChEBI" id="CHEBI:18420"/>
    </cofactor>
    <cofactor evidence="8">
        <name>Mn(2+)</name>
        <dbReference type="ChEBI" id="CHEBI:29035"/>
    </cofactor>
</comment>
<comment type="catalytic activity">
    <reaction evidence="8">
        <text>L-tyrosyl-[protein] + ATP = O-(5'-adenylyl)-L-tyrosyl-[protein] + diphosphate</text>
        <dbReference type="Rhea" id="RHEA:54288"/>
        <dbReference type="Rhea" id="RHEA-COMP:10136"/>
        <dbReference type="Rhea" id="RHEA-COMP:13846"/>
        <dbReference type="ChEBI" id="CHEBI:30616"/>
        <dbReference type="ChEBI" id="CHEBI:33019"/>
        <dbReference type="ChEBI" id="CHEBI:46858"/>
        <dbReference type="ChEBI" id="CHEBI:83624"/>
        <dbReference type="EC" id="2.7.7.108"/>
    </reaction>
</comment>
<dbReference type="InterPro" id="IPR003846">
    <property type="entry name" value="SelO"/>
</dbReference>
<evidence type="ECO:0000256" key="4">
    <source>
        <dbReference type="ARBA" id="ARBA00022723"/>
    </source>
</evidence>
<dbReference type="RefSeq" id="WP_090056943.1">
    <property type="nucleotide sequence ID" value="NZ_FORH01000001.1"/>
</dbReference>
<feature type="binding site" evidence="8">
    <location>
        <position position="171"/>
    </location>
    <ligand>
        <name>ATP</name>
        <dbReference type="ChEBI" id="CHEBI:30616"/>
    </ligand>
</feature>
<evidence type="ECO:0000256" key="9">
    <source>
        <dbReference type="SAM" id="MobiDB-lite"/>
    </source>
</evidence>
<evidence type="ECO:0000256" key="7">
    <source>
        <dbReference type="ARBA" id="ARBA00022842"/>
    </source>
</evidence>
<feature type="binding site" evidence="8">
    <location>
        <position position="246"/>
    </location>
    <ligand>
        <name>Mg(2+)</name>
        <dbReference type="ChEBI" id="CHEBI:18420"/>
    </ligand>
</feature>
<evidence type="ECO:0000256" key="2">
    <source>
        <dbReference type="ARBA" id="ARBA00022679"/>
    </source>
</evidence>
<feature type="binding site" evidence="8">
    <location>
        <position position="237"/>
    </location>
    <ligand>
        <name>Mg(2+)</name>
        <dbReference type="ChEBI" id="CHEBI:18420"/>
    </ligand>
</feature>
<feature type="binding site" evidence="8">
    <location>
        <position position="246"/>
    </location>
    <ligand>
        <name>ATP</name>
        <dbReference type="ChEBI" id="CHEBI:30616"/>
    </ligand>
</feature>
<comment type="catalytic activity">
    <reaction evidence="8">
        <text>L-tyrosyl-[protein] + UTP = O-(5'-uridylyl)-L-tyrosyl-[protein] + diphosphate</text>
        <dbReference type="Rhea" id="RHEA:83887"/>
        <dbReference type="Rhea" id="RHEA-COMP:10136"/>
        <dbReference type="Rhea" id="RHEA-COMP:20238"/>
        <dbReference type="ChEBI" id="CHEBI:33019"/>
        <dbReference type="ChEBI" id="CHEBI:46398"/>
        <dbReference type="ChEBI" id="CHEBI:46858"/>
        <dbReference type="ChEBI" id="CHEBI:90602"/>
    </reaction>
</comment>
<evidence type="ECO:0000256" key="1">
    <source>
        <dbReference type="ARBA" id="ARBA00009747"/>
    </source>
</evidence>
<dbReference type="GO" id="GO:0030145">
    <property type="term" value="F:manganese ion binding"/>
    <property type="evidence" value="ECO:0007669"/>
    <property type="project" value="UniProtKB-UniRule"/>
</dbReference>
<feature type="binding site" evidence="8">
    <location>
        <position position="81"/>
    </location>
    <ligand>
        <name>ATP</name>
        <dbReference type="ChEBI" id="CHEBI:30616"/>
    </ligand>
</feature>
<evidence type="ECO:0000256" key="5">
    <source>
        <dbReference type="ARBA" id="ARBA00022741"/>
    </source>
</evidence>
<comment type="catalytic activity">
    <reaction evidence="8">
        <text>L-histidyl-[protein] + UTP = N(tele)-(5'-uridylyl)-L-histidyl-[protein] + diphosphate</text>
        <dbReference type="Rhea" id="RHEA:83891"/>
        <dbReference type="Rhea" id="RHEA-COMP:9745"/>
        <dbReference type="Rhea" id="RHEA-COMP:20239"/>
        <dbReference type="ChEBI" id="CHEBI:29979"/>
        <dbReference type="ChEBI" id="CHEBI:33019"/>
        <dbReference type="ChEBI" id="CHEBI:46398"/>
        <dbReference type="ChEBI" id="CHEBI:233474"/>
    </reaction>
</comment>
<dbReference type="AlphaFoldDB" id="A0A1I3K587"/>
<sequence>MTDFDNSYARLPERFFTRIAPELSPAPEMVLWNPDLAKLLGTSDWDAVICAGNVIPEGAEPLAQVYAGHQFGGWSPQLGDGRAVLLGEVATDQGRFDIHLKGAGRTPYSRNGDGRAWIGPVLREYIVSEFMHAADVPTTRALAALRTGARVQRERAYPGGMLVRIAASHIRVGTFQYFTSRGDEEAVRLLTEHVRARHYPQAANTLELYQEIVRAQARLIARWMGLGFVHGVMNTDNMAVSGETIDFGPCAFIDGYSPKALYSSIDQYGRYAYEQQPSMAHWNLAQLGSCFVPQLEAELGGEQPAVDALTEVLNSFPPLYQEEWRRVFGAKLGIADPGEDDVPLIQDLLGLMAQDGADFTNTFRGLLDGSARDWFLDRDAFDAWVPRWQARRAENWQEMIAKVNPAVIPRNHRIEEAIQASLAGDDSKAERLVRVLSRPFTLSEDDEDLTHPPREDQVVHQTFCGT</sequence>
<organism evidence="10 11">
    <name type="scientific">Celeribacter neptunius</name>
    <dbReference type="NCBI Taxonomy" id="588602"/>
    <lineage>
        <taxon>Bacteria</taxon>
        <taxon>Pseudomonadati</taxon>
        <taxon>Pseudomonadota</taxon>
        <taxon>Alphaproteobacteria</taxon>
        <taxon>Rhodobacterales</taxon>
        <taxon>Roseobacteraceae</taxon>
        <taxon>Celeribacter</taxon>
    </lineage>
</organism>
<dbReference type="Proteomes" id="UP000199630">
    <property type="component" value="Unassembled WGS sequence"/>
</dbReference>
<evidence type="ECO:0000313" key="11">
    <source>
        <dbReference type="Proteomes" id="UP000199630"/>
    </source>
</evidence>